<evidence type="ECO:0000256" key="5">
    <source>
        <dbReference type="ARBA" id="ARBA00023157"/>
    </source>
</evidence>
<evidence type="ECO:0000256" key="1">
    <source>
        <dbReference type="ARBA" id="ARBA00001974"/>
    </source>
</evidence>
<feature type="compositionally biased region" description="Basic residues" evidence="7">
    <location>
        <begin position="1"/>
        <end position="21"/>
    </location>
</feature>
<evidence type="ECO:0000256" key="2">
    <source>
        <dbReference type="ARBA" id="ARBA00022630"/>
    </source>
</evidence>
<evidence type="ECO:0000256" key="4">
    <source>
        <dbReference type="ARBA" id="ARBA00023002"/>
    </source>
</evidence>
<dbReference type="SUPFAM" id="SSF69000">
    <property type="entry name" value="FAD-dependent thiol oxidase"/>
    <property type="match status" value="1"/>
</dbReference>
<dbReference type="PANTHER" id="PTHR12645:SF0">
    <property type="entry name" value="FAD-LINKED SULFHYDRYL OXIDASE ALR"/>
    <property type="match status" value="1"/>
</dbReference>
<reference evidence="9" key="1">
    <citation type="submission" date="2017-07" db="EMBL/GenBank/DDBJ databases">
        <title>Taro Niue Genome Assembly and Annotation.</title>
        <authorList>
            <person name="Atibalentja N."/>
            <person name="Keating K."/>
            <person name="Fields C.J."/>
        </authorList>
    </citation>
    <scope>NUCLEOTIDE SEQUENCE</scope>
    <source>
        <strain evidence="9">Niue_2</strain>
        <tissue evidence="9">Leaf</tissue>
    </source>
</reference>
<feature type="domain" description="ERV/ALR sulfhydryl oxidase" evidence="8">
    <location>
        <begin position="161"/>
        <end position="240"/>
    </location>
</feature>
<keyword evidence="2 6" id="KW-0285">Flavoprotein</keyword>
<evidence type="ECO:0000256" key="7">
    <source>
        <dbReference type="SAM" id="MobiDB-lite"/>
    </source>
</evidence>
<dbReference type="GO" id="GO:0005739">
    <property type="term" value="C:mitochondrion"/>
    <property type="evidence" value="ECO:0007669"/>
    <property type="project" value="TreeGrafter"/>
</dbReference>
<dbReference type="GO" id="GO:0050660">
    <property type="term" value="F:flavin adenine dinucleotide binding"/>
    <property type="evidence" value="ECO:0007669"/>
    <property type="project" value="TreeGrafter"/>
</dbReference>
<comment type="caution">
    <text evidence="9">The sequence shown here is derived from an EMBL/GenBank/DDBJ whole genome shotgun (WGS) entry which is preliminary data.</text>
</comment>
<dbReference type="OrthoDB" id="17199at2759"/>
<dbReference type="PANTHER" id="PTHR12645">
    <property type="entry name" value="ALR/ERV"/>
    <property type="match status" value="1"/>
</dbReference>
<dbReference type="EMBL" id="NMUH01001749">
    <property type="protein sequence ID" value="MQL95082.1"/>
    <property type="molecule type" value="Genomic_DNA"/>
</dbReference>
<keyword evidence="5" id="KW-1015">Disulfide bond</keyword>
<evidence type="ECO:0000313" key="9">
    <source>
        <dbReference type="EMBL" id="MQL95082.1"/>
    </source>
</evidence>
<dbReference type="Proteomes" id="UP000652761">
    <property type="component" value="Unassembled WGS sequence"/>
</dbReference>
<evidence type="ECO:0000256" key="6">
    <source>
        <dbReference type="RuleBase" id="RU371123"/>
    </source>
</evidence>
<dbReference type="InterPro" id="IPR039799">
    <property type="entry name" value="ALR/ERV"/>
</dbReference>
<dbReference type="AlphaFoldDB" id="A0A843V9H7"/>
<organism evidence="9 10">
    <name type="scientific">Colocasia esculenta</name>
    <name type="common">Wild taro</name>
    <name type="synonym">Arum esculentum</name>
    <dbReference type="NCBI Taxonomy" id="4460"/>
    <lineage>
        <taxon>Eukaryota</taxon>
        <taxon>Viridiplantae</taxon>
        <taxon>Streptophyta</taxon>
        <taxon>Embryophyta</taxon>
        <taxon>Tracheophyta</taxon>
        <taxon>Spermatophyta</taxon>
        <taxon>Magnoliopsida</taxon>
        <taxon>Liliopsida</taxon>
        <taxon>Araceae</taxon>
        <taxon>Aroideae</taxon>
        <taxon>Colocasieae</taxon>
        <taxon>Colocasia</taxon>
    </lineage>
</organism>
<name>A0A843V9H7_COLES</name>
<dbReference type="Gene3D" id="1.20.120.310">
    <property type="entry name" value="ERV/ALR sulfhydryl oxidase domain"/>
    <property type="match status" value="1"/>
</dbReference>
<evidence type="ECO:0000313" key="10">
    <source>
        <dbReference type="Proteomes" id="UP000652761"/>
    </source>
</evidence>
<gene>
    <name evidence="9" type="ORF">Taro_027735</name>
</gene>
<protein>
    <recommendedName>
        <fullName evidence="6">Sulfhydryl oxidase</fullName>
        <ecNumber evidence="6">1.8.3.2</ecNumber>
    </recommendedName>
</protein>
<keyword evidence="3 6" id="KW-0274">FAD</keyword>
<feature type="region of interest" description="Disordered" evidence="7">
    <location>
        <begin position="1"/>
        <end position="72"/>
    </location>
</feature>
<keyword evidence="4 6" id="KW-0560">Oxidoreductase</keyword>
<evidence type="ECO:0000256" key="3">
    <source>
        <dbReference type="ARBA" id="ARBA00022827"/>
    </source>
</evidence>
<feature type="non-terminal residue" evidence="9">
    <location>
        <position position="1"/>
    </location>
</feature>
<feature type="region of interest" description="Disordered" evidence="7">
    <location>
        <begin position="96"/>
        <end position="130"/>
    </location>
</feature>
<dbReference type="PROSITE" id="PS51324">
    <property type="entry name" value="ERV_ALR"/>
    <property type="match status" value="1"/>
</dbReference>
<dbReference type="InterPro" id="IPR017905">
    <property type="entry name" value="ERV/ALR_sulphydryl_oxidase"/>
</dbReference>
<feature type="region of interest" description="Disordered" evidence="7">
    <location>
        <begin position="144"/>
        <end position="164"/>
    </location>
</feature>
<dbReference type="EC" id="1.8.3.2" evidence="6"/>
<accession>A0A843V9H7</accession>
<comment type="cofactor">
    <cofactor evidence="1 6">
        <name>FAD</name>
        <dbReference type="ChEBI" id="CHEBI:57692"/>
    </cofactor>
</comment>
<evidence type="ECO:0000259" key="8">
    <source>
        <dbReference type="PROSITE" id="PS51324"/>
    </source>
</evidence>
<keyword evidence="10" id="KW-1185">Reference proteome</keyword>
<sequence length="240" mass="27435">FDKRRVHRPPPLRRVRTHRTHGSSLPARALLWSPPPPRSSRPRKGTCPCRIRSKELPQRRPPSPPSPTAFMSQNPFEALLRSFESVARSVQAHVSRLFPADPQEQRSRHPKRRSESSSSVPPPAVISMPSTTAAEMEDLFPLRPKEDFSESGPRPKEKSSGAVSKEELGRATWTLLHMIAAKFPERPTRQQRRDAKELMAIISRLYPCKECADHFKEILRQVTLIVYISEEFRTCIYSVS</sequence>
<dbReference type="GO" id="GO:0016971">
    <property type="term" value="F:flavin-dependent sulfhydryl oxidase activity"/>
    <property type="evidence" value="ECO:0007669"/>
    <property type="project" value="InterPro"/>
</dbReference>
<dbReference type="Pfam" id="PF04777">
    <property type="entry name" value="Evr1_Alr"/>
    <property type="match status" value="1"/>
</dbReference>
<proteinExistence type="predicted"/>
<feature type="compositionally biased region" description="Low complexity" evidence="7">
    <location>
        <begin position="23"/>
        <end position="32"/>
    </location>
</feature>
<comment type="catalytic activity">
    <reaction evidence="6">
        <text>2 R'C(R)SH + O2 = R'C(R)S-S(R)CR' + H2O2</text>
        <dbReference type="Rhea" id="RHEA:17357"/>
        <dbReference type="ChEBI" id="CHEBI:15379"/>
        <dbReference type="ChEBI" id="CHEBI:16240"/>
        <dbReference type="ChEBI" id="CHEBI:16520"/>
        <dbReference type="ChEBI" id="CHEBI:17412"/>
        <dbReference type="EC" id="1.8.3.2"/>
    </reaction>
</comment>
<dbReference type="InterPro" id="IPR036774">
    <property type="entry name" value="ERV/ALR_sulphydryl_oxid_sf"/>
</dbReference>